<comment type="caution">
    <text evidence="2">The sequence shown here is derived from an EMBL/GenBank/DDBJ whole genome shotgun (WGS) entry which is preliminary data.</text>
</comment>
<dbReference type="OrthoDB" id="10469150at2759"/>
<proteinExistence type="predicted"/>
<keyword evidence="3" id="KW-1185">Reference proteome</keyword>
<reference evidence="2 3" key="1">
    <citation type="submission" date="2014-03" db="EMBL/GenBank/DDBJ databases">
        <title>The genome of Kluyveromyces dobzhanskii.</title>
        <authorList>
            <person name="Nystedt B."/>
            <person name="Astrom S."/>
        </authorList>
    </citation>
    <scope>NUCLEOTIDE SEQUENCE [LARGE SCALE GENOMIC DNA]</scope>
    <source>
        <strain evidence="2 3">CBS 2104</strain>
    </source>
</reference>
<feature type="compositionally biased region" description="Polar residues" evidence="1">
    <location>
        <begin position="81"/>
        <end position="102"/>
    </location>
</feature>
<evidence type="ECO:0000256" key="1">
    <source>
        <dbReference type="SAM" id="MobiDB-lite"/>
    </source>
</evidence>
<feature type="compositionally biased region" description="Polar residues" evidence="1">
    <location>
        <begin position="182"/>
        <end position="197"/>
    </location>
</feature>
<sequence>MKLILENKRYEKGPCKDYITEKLNRNQTNKFESELPNSSSGTSALVLIMQDYKDGQLTRKPNVINNEILPTANQKGFEVTSAGQKASVHSGNNESESPTTGKDYTKLRLAKKNLKHTSKALGESCHIMFKNCNVGGSTATSAIAKRQNNKSIVNRKKDHTVFKYFKVESEPKSRKQGKPTFKIQNPPTLEQKSVNQASLMGLFSSNIEKP</sequence>
<accession>A0A0A8L6F7</accession>
<organism evidence="2 3">
    <name type="scientific">Kluyveromyces dobzhanskii CBS 2104</name>
    <dbReference type="NCBI Taxonomy" id="1427455"/>
    <lineage>
        <taxon>Eukaryota</taxon>
        <taxon>Fungi</taxon>
        <taxon>Dikarya</taxon>
        <taxon>Ascomycota</taxon>
        <taxon>Saccharomycotina</taxon>
        <taxon>Saccharomycetes</taxon>
        <taxon>Saccharomycetales</taxon>
        <taxon>Saccharomycetaceae</taxon>
        <taxon>Kluyveromyces</taxon>
    </lineage>
</organism>
<dbReference type="EMBL" id="CCBQ010000027">
    <property type="protein sequence ID" value="CDO93706.1"/>
    <property type="molecule type" value="Genomic_DNA"/>
</dbReference>
<evidence type="ECO:0000313" key="3">
    <source>
        <dbReference type="Proteomes" id="UP000031516"/>
    </source>
</evidence>
<feature type="region of interest" description="Disordered" evidence="1">
    <location>
        <begin position="79"/>
        <end position="105"/>
    </location>
</feature>
<dbReference type="Proteomes" id="UP000031516">
    <property type="component" value="Unassembled WGS sequence"/>
</dbReference>
<feature type="region of interest" description="Disordered" evidence="1">
    <location>
        <begin position="168"/>
        <end position="197"/>
    </location>
</feature>
<protein>
    <submittedName>
        <fullName evidence="2">WGS project CCBQ000000000 data, contig 00102</fullName>
    </submittedName>
</protein>
<gene>
    <name evidence="2" type="ORF">KLDO_g1997</name>
</gene>
<evidence type="ECO:0000313" key="2">
    <source>
        <dbReference type="EMBL" id="CDO93706.1"/>
    </source>
</evidence>
<dbReference type="AlphaFoldDB" id="A0A0A8L6F7"/>
<name>A0A0A8L6F7_9SACH</name>